<name>A0A9D4B943_DREPO</name>
<gene>
    <name evidence="1" type="ORF">DPMN_081330</name>
</gene>
<sequence>MEKRRSPDSEAKKGPVYIKGQNDRYSTLDQANQLLKDLTTSTTFIRFIEYRKVANLLTANGLHLSPAGAKNCLECILKDVLQHAEVKESASLEADPLSDPWPSLGTANTDDASLTKTFEAVVHEAMTPSTLLVLIHIDWPCASSTTLVETGYLGP</sequence>
<organism evidence="1 2">
    <name type="scientific">Dreissena polymorpha</name>
    <name type="common">Zebra mussel</name>
    <name type="synonym">Mytilus polymorpha</name>
    <dbReference type="NCBI Taxonomy" id="45954"/>
    <lineage>
        <taxon>Eukaryota</taxon>
        <taxon>Metazoa</taxon>
        <taxon>Spiralia</taxon>
        <taxon>Lophotrochozoa</taxon>
        <taxon>Mollusca</taxon>
        <taxon>Bivalvia</taxon>
        <taxon>Autobranchia</taxon>
        <taxon>Heteroconchia</taxon>
        <taxon>Euheterodonta</taxon>
        <taxon>Imparidentia</taxon>
        <taxon>Neoheterodontei</taxon>
        <taxon>Myida</taxon>
        <taxon>Dreissenoidea</taxon>
        <taxon>Dreissenidae</taxon>
        <taxon>Dreissena</taxon>
    </lineage>
</organism>
<dbReference type="EMBL" id="JAIWYP010000016">
    <property type="protein sequence ID" value="KAH3693891.1"/>
    <property type="molecule type" value="Genomic_DNA"/>
</dbReference>
<keyword evidence="2" id="KW-1185">Reference proteome</keyword>
<proteinExistence type="predicted"/>
<reference evidence="1" key="2">
    <citation type="submission" date="2020-11" db="EMBL/GenBank/DDBJ databases">
        <authorList>
            <person name="McCartney M.A."/>
            <person name="Auch B."/>
            <person name="Kono T."/>
            <person name="Mallez S."/>
            <person name="Becker A."/>
            <person name="Gohl D.M."/>
            <person name="Silverstein K.A.T."/>
            <person name="Koren S."/>
            <person name="Bechman K.B."/>
            <person name="Herman A."/>
            <person name="Abrahante J.E."/>
            <person name="Garbe J."/>
        </authorList>
    </citation>
    <scope>NUCLEOTIDE SEQUENCE</scope>
    <source>
        <strain evidence="1">Duluth1</strain>
        <tissue evidence="1">Whole animal</tissue>
    </source>
</reference>
<comment type="caution">
    <text evidence="1">The sequence shown here is derived from an EMBL/GenBank/DDBJ whole genome shotgun (WGS) entry which is preliminary data.</text>
</comment>
<accession>A0A9D4B943</accession>
<evidence type="ECO:0000313" key="1">
    <source>
        <dbReference type="EMBL" id="KAH3693891.1"/>
    </source>
</evidence>
<protein>
    <submittedName>
        <fullName evidence="1">Uncharacterized protein</fullName>
    </submittedName>
</protein>
<reference evidence="1" key="1">
    <citation type="journal article" date="2019" name="bioRxiv">
        <title>The Genome of the Zebra Mussel, Dreissena polymorpha: A Resource for Invasive Species Research.</title>
        <authorList>
            <person name="McCartney M.A."/>
            <person name="Auch B."/>
            <person name="Kono T."/>
            <person name="Mallez S."/>
            <person name="Zhang Y."/>
            <person name="Obille A."/>
            <person name="Becker A."/>
            <person name="Abrahante J.E."/>
            <person name="Garbe J."/>
            <person name="Badalamenti J.P."/>
            <person name="Herman A."/>
            <person name="Mangelson H."/>
            <person name="Liachko I."/>
            <person name="Sullivan S."/>
            <person name="Sone E.D."/>
            <person name="Koren S."/>
            <person name="Silverstein K.A.T."/>
            <person name="Beckman K.B."/>
            <person name="Gohl D.M."/>
        </authorList>
    </citation>
    <scope>NUCLEOTIDE SEQUENCE</scope>
    <source>
        <strain evidence="1">Duluth1</strain>
        <tissue evidence="1">Whole animal</tissue>
    </source>
</reference>
<evidence type="ECO:0000313" key="2">
    <source>
        <dbReference type="Proteomes" id="UP000828390"/>
    </source>
</evidence>
<dbReference type="AlphaFoldDB" id="A0A9D4B943"/>
<dbReference type="Proteomes" id="UP000828390">
    <property type="component" value="Unassembled WGS sequence"/>
</dbReference>